<evidence type="ECO:0000256" key="1">
    <source>
        <dbReference type="SAM" id="SignalP"/>
    </source>
</evidence>
<dbReference type="InterPro" id="IPR021860">
    <property type="entry name" value="Peptidase_S12_Pab87-rel_C"/>
</dbReference>
<dbReference type="InterPro" id="IPR001466">
    <property type="entry name" value="Beta-lactam-related"/>
</dbReference>
<feature type="signal peptide" evidence="1">
    <location>
        <begin position="1"/>
        <end position="23"/>
    </location>
</feature>
<keyword evidence="5" id="KW-1185">Reference proteome</keyword>
<dbReference type="PROSITE" id="PS51257">
    <property type="entry name" value="PROKAR_LIPOPROTEIN"/>
    <property type="match status" value="1"/>
</dbReference>
<dbReference type="Gene3D" id="3.40.710.10">
    <property type="entry name" value="DD-peptidase/beta-lactamase superfamily"/>
    <property type="match status" value="1"/>
</dbReference>
<keyword evidence="4" id="KW-0121">Carboxypeptidase</keyword>
<sequence>MIKRAAVAAVVVTLLALTGCRSAQPASQPPLPLSDAPPNEVSGLDIPAGRIDQAISKVDGLVAELMKSTGIPGMAVAIVHGGKTMYAKGFGVRDASKGDGQDNKVDADTVFQLASISKSVGATVVAHEVSANAVGWDTPVASKLPWFSLSDPYVTSHVTIADLYSHRSGLPDHAGDALEDLGYDRQQVLERLKYLPLAPFRISYAYTNFGVTAAAEAAAAAAGKSWEDLSDEVLYRPLGMASTSSKFADFVARPNHAINHVRVGDKWEARFQRDPDAQTPAGGVSSSVNDMARWLTMVMANGVYNGQRIVSPEALLPAITPQVISADAGSPNARAGFYGHGFNVSVTSSGRTQYSHSGGFAMGAATNFAVLPSEDIGIIALTNAAPYGVPETLTAEFMDLVQYGQVRENWASLYRQQIAPLNNPEGSLVGKQPPPSPTPARPPRDYVGVYANDYWGPATVTERDGQLQLSLGPKNQTFNLTHWDGDTFTFALSTENAPPGTISKATFAGFPNATLNLEYYDADKLGTFTR</sequence>
<feature type="chain" id="PRO_5039504365" evidence="1">
    <location>
        <begin position="24"/>
        <end position="530"/>
    </location>
</feature>
<dbReference type="Proteomes" id="UP000554965">
    <property type="component" value="Unassembled WGS sequence"/>
</dbReference>
<evidence type="ECO:0000259" key="2">
    <source>
        <dbReference type="Pfam" id="PF00144"/>
    </source>
</evidence>
<dbReference type="EC" id="3.4.-.-" evidence="4"/>
<feature type="domain" description="Peptidase S12 Pab87-related C-terminal" evidence="3">
    <location>
        <begin position="433"/>
        <end position="506"/>
    </location>
</feature>
<dbReference type="Gene3D" id="2.40.128.600">
    <property type="match status" value="1"/>
</dbReference>
<keyword evidence="4" id="KW-0378">Hydrolase</keyword>
<organism evidence="4 5">
    <name type="scientific">Mycobacterium simulans</name>
    <dbReference type="NCBI Taxonomy" id="627089"/>
    <lineage>
        <taxon>Bacteria</taxon>
        <taxon>Bacillati</taxon>
        <taxon>Actinomycetota</taxon>
        <taxon>Actinomycetes</taxon>
        <taxon>Mycobacteriales</taxon>
        <taxon>Mycobacteriaceae</taxon>
        <taxon>Mycobacterium</taxon>
    </lineage>
</organism>
<evidence type="ECO:0000313" key="4">
    <source>
        <dbReference type="EMBL" id="SOJ56946.1"/>
    </source>
</evidence>
<dbReference type="InterPro" id="IPR012338">
    <property type="entry name" value="Beta-lactam/transpept-like"/>
</dbReference>
<keyword evidence="1" id="KW-0732">Signal</keyword>
<dbReference type="Pfam" id="PF11954">
    <property type="entry name" value="DUF3471"/>
    <property type="match status" value="1"/>
</dbReference>
<feature type="domain" description="Beta-lactamase-related" evidence="2">
    <location>
        <begin position="58"/>
        <end position="400"/>
    </location>
</feature>
<dbReference type="EMBL" id="OCTY01000002">
    <property type="protein sequence ID" value="SOJ56946.1"/>
    <property type="molecule type" value="Genomic_DNA"/>
</dbReference>
<gene>
    <name evidence="4" type="primary">ampH</name>
    <name evidence="4" type="ORF">MSIMFB_04424</name>
</gene>
<dbReference type="RefSeq" id="WP_186244473.1">
    <property type="nucleotide sequence ID" value="NZ_OCTY01000002.1"/>
</dbReference>
<dbReference type="Pfam" id="PF00144">
    <property type="entry name" value="Beta-lactamase"/>
    <property type="match status" value="1"/>
</dbReference>
<dbReference type="PANTHER" id="PTHR46825:SF15">
    <property type="entry name" value="BETA-LACTAMASE-RELATED DOMAIN-CONTAINING PROTEIN"/>
    <property type="match status" value="1"/>
</dbReference>
<dbReference type="PANTHER" id="PTHR46825">
    <property type="entry name" value="D-ALANYL-D-ALANINE-CARBOXYPEPTIDASE/ENDOPEPTIDASE AMPH"/>
    <property type="match status" value="1"/>
</dbReference>
<protein>
    <submittedName>
        <fullName evidence="4">D-alanyl-D-alanine-carboxypeptidase/endopeptidase AmpH</fullName>
        <ecNumber evidence="4">3.4.-.-</ecNumber>
    </submittedName>
</protein>
<evidence type="ECO:0000259" key="3">
    <source>
        <dbReference type="Pfam" id="PF11954"/>
    </source>
</evidence>
<proteinExistence type="predicted"/>
<reference evidence="4 5" key="1">
    <citation type="submission" date="2017-10" db="EMBL/GenBank/DDBJ databases">
        <authorList>
            <consortium name="Urmite Genomes"/>
        </authorList>
    </citation>
    <scope>NUCLEOTIDE SEQUENCE [LARGE SCALE GENOMIC DNA]</scope>
    <source>
        <strain evidence="4 5">FB-527</strain>
    </source>
</reference>
<dbReference type="GO" id="GO:0004180">
    <property type="term" value="F:carboxypeptidase activity"/>
    <property type="evidence" value="ECO:0007669"/>
    <property type="project" value="UniProtKB-KW"/>
</dbReference>
<dbReference type="InterPro" id="IPR050491">
    <property type="entry name" value="AmpC-like"/>
</dbReference>
<keyword evidence="4" id="KW-0645">Protease</keyword>
<comment type="caution">
    <text evidence="4">The sequence shown here is derived from an EMBL/GenBank/DDBJ whole genome shotgun (WGS) entry which is preliminary data.</text>
</comment>
<name>A0A7Z7NCB8_9MYCO</name>
<dbReference type="AlphaFoldDB" id="A0A7Z7NCB8"/>
<accession>A0A7Z7NCB8</accession>
<dbReference type="SUPFAM" id="SSF56601">
    <property type="entry name" value="beta-lactamase/transpeptidase-like"/>
    <property type="match status" value="1"/>
</dbReference>
<evidence type="ECO:0000313" key="5">
    <source>
        <dbReference type="Proteomes" id="UP000554965"/>
    </source>
</evidence>